<dbReference type="EMBL" id="FRCL01000004">
    <property type="protein sequence ID" value="SHM43326.1"/>
    <property type="molecule type" value="Genomic_DNA"/>
</dbReference>
<dbReference type="STRING" id="178356.SAMN05216269_104196"/>
<accession>A0A1M7IRA3</accession>
<dbReference type="PANTHER" id="PTHR44520">
    <property type="entry name" value="RESPONSE REGULATOR RCP1-RELATED"/>
    <property type="match status" value="1"/>
</dbReference>
<dbReference type="PANTHER" id="PTHR44520:SF2">
    <property type="entry name" value="RESPONSE REGULATOR RCP1"/>
    <property type="match status" value="1"/>
</dbReference>
<keyword evidence="1" id="KW-0597">Phosphoprotein</keyword>
<feature type="modified residue" description="4-aspartylphosphate" evidence="1">
    <location>
        <position position="62"/>
    </location>
</feature>
<dbReference type="Gene3D" id="3.40.50.2300">
    <property type="match status" value="1"/>
</dbReference>
<proteinExistence type="predicted"/>
<reference evidence="4" key="1">
    <citation type="submission" date="2016-11" db="EMBL/GenBank/DDBJ databases">
        <authorList>
            <person name="Varghese N."/>
            <person name="Submissions S."/>
        </authorList>
    </citation>
    <scope>NUCLEOTIDE SEQUENCE [LARGE SCALE GENOMIC DNA]</scope>
    <source>
        <strain evidence="4">CGMCC 1.2749</strain>
    </source>
</reference>
<dbReference type="AlphaFoldDB" id="A0A1M7IRA3"/>
<dbReference type="InterPro" id="IPR052893">
    <property type="entry name" value="TCS_response_regulator"/>
</dbReference>
<keyword evidence="4" id="KW-1185">Reference proteome</keyword>
<dbReference type="InterPro" id="IPR011006">
    <property type="entry name" value="CheY-like_superfamily"/>
</dbReference>
<protein>
    <submittedName>
        <fullName evidence="3">Response regulator receiver domain-containing protein</fullName>
    </submittedName>
</protein>
<name>A0A1M7IRA3_9FLAO</name>
<dbReference type="SUPFAM" id="SSF52172">
    <property type="entry name" value="CheY-like"/>
    <property type="match status" value="1"/>
</dbReference>
<evidence type="ECO:0000259" key="2">
    <source>
        <dbReference type="PROSITE" id="PS50110"/>
    </source>
</evidence>
<organism evidence="3 4">
    <name type="scientific">Flavobacterium xinjiangense</name>
    <dbReference type="NCBI Taxonomy" id="178356"/>
    <lineage>
        <taxon>Bacteria</taxon>
        <taxon>Pseudomonadati</taxon>
        <taxon>Bacteroidota</taxon>
        <taxon>Flavobacteriia</taxon>
        <taxon>Flavobacteriales</taxon>
        <taxon>Flavobacteriaceae</taxon>
        <taxon>Flavobacterium</taxon>
    </lineage>
</organism>
<evidence type="ECO:0000313" key="3">
    <source>
        <dbReference type="EMBL" id="SHM43326.1"/>
    </source>
</evidence>
<gene>
    <name evidence="3" type="ORF">SAMN05216269_104196</name>
</gene>
<dbReference type="RefSeq" id="WP_073207362.1">
    <property type="nucleotide sequence ID" value="NZ_FRCL01000004.1"/>
</dbReference>
<dbReference type="OrthoDB" id="673128at2"/>
<dbReference type="SMART" id="SM00448">
    <property type="entry name" value="REC"/>
    <property type="match status" value="1"/>
</dbReference>
<dbReference type="Pfam" id="PF00072">
    <property type="entry name" value="Response_reg"/>
    <property type="match status" value="1"/>
</dbReference>
<dbReference type="PROSITE" id="PS50110">
    <property type="entry name" value="RESPONSE_REGULATORY"/>
    <property type="match status" value="1"/>
</dbReference>
<evidence type="ECO:0000256" key="1">
    <source>
        <dbReference type="PROSITE-ProRule" id="PRU00169"/>
    </source>
</evidence>
<feature type="domain" description="Response regulatory" evidence="2">
    <location>
        <begin position="5"/>
        <end position="130"/>
    </location>
</feature>
<dbReference type="Proteomes" id="UP000184092">
    <property type="component" value="Unassembled WGS sequence"/>
</dbReference>
<dbReference type="GO" id="GO:0000160">
    <property type="term" value="P:phosphorelay signal transduction system"/>
    <property type="evidence" value="ECO:0007669"/>
    <property type="project" value="InterPro"/>
</dbReference>
<evidence type="ECO:0000313" key="4">
    <source>
        <dbReference type="Proteomes" id="UP000184092"/>
    </source>
</evidence>
<dbReference type="InterPro" id="IPR001789">
    <property type="entry name" value="Sig_transdc_resp-reg_receiver"/>
</dbReference>
<sequence>MKNKITYIIDDDQLSVKLVSMLIIKNEFCETINPFFSPQIALEELKKNCTENKNLPDAILLDLNMPVMDGWQFLDEFNDLSIKKEIPIFIITSSIDPVDIEMSKKYKMVKSYIMKPINAEKLQAASILIGKKQFPDQQ</sequence>